<gene>
    <name evidence="2" type="ORF">L873DRAFT_1809248</name>
</gene>
<evidence type="ECO:0000259" key="1">
    <source>
        <dbReference type="Pfam" id="PF01636"/>
    </source>
</evidence>
<evidence type="ECO:0000313" key="3">
    <source>
        <dbReference type="Proteomes" id="UP000276215"/>
    </source>
</evidence>
<sequence length="307" mass="35264">MFRLPRARVNQVPTRRFPPQVHPLQLHPRATRIYCREEGTRQVWDLGNGNLYKFRPHKQGVYESDIHDLIQSTTTIPIPTIYYEWVTTEGSDRDGPGGGRVHHMIMEEIPGEALDEVWPRVNVPMKARLIRQFENYVSELRRVTNPSVCSCTGGPLANVQGILFGRGYDSRGPISDEESLWLAMTHNIRRSPSLEMQQALITLRPMMPNCFPAVLTHLDLHPGNILVRNGNIVAIIDWEHAGFYPCWMEYVMFRHMCSDPRLELENAALPCMPAYPAARVFMRILAALRSSNMRMVEWAMEELINCA</sequence>
<dbReference type="STRING" id="1336337.A0A3N4JLB6"/>
<evidence type="ECO:0000313" key="2">
    <source>
        <dbReference type="EMBL" id="RPA97788.1"/>
    </source>
</evidence>
<keyword evidence="3" id="KW-1185">Reference proteome</keyword>
<dbReference type="EMBL" id="ML120401">
    <property type="protein sequence ID" value="RPA97788.1"/>
    <property type="molecule type" value="Genomic_DNA"/>
</dbReference>
<dbReference type="Pfam" id="PF01636">
    <property type="entry name" value="APH"/>
    <property type="match status" value="1"/>
</dbReference>
<feature type="domain" description="Aminoglycoside phosphotransferase" evidence="1">
    <location>
        <begin position="194"/>
        <end position="277"/>
    </location>
</feature>
<keyword evidence="2" id="KW-0418">Kinase</keyword>
<name>A0A3N4JLB6_9PEZI</name>
<dbReference type="OrthoDB" id="2906425at2759"/>
<dbReference type="CDD" id="cd05120">
    <property type="entry name" value="APH_ChoK_like"/>
    <property type="match status" value="1"/>
</dbReference>
<protein>
    <submittedName>
        <fullName evidence="2">Kinase-like protein</fullName>
    </submittedName>
</protein>
<dbReference type="InterPro" id="IPR051678">
    <property type="entry name" value="AGP_Transferase"/>
</dbReference>
<dbReference type="GO" id="GO:0016301">
    <property type="term" value="F:kinase activity"/>
    <property type="evidence" value="ECO:0007669"/>
    <property type="project" value="UniProtKB-KW"/>
</dbReference>
<proteinExistence type="predicted"/>
<dbReference type="SUPFAM" id="SSF56112">
    <property type="entry name" value="Protein kinase-like (PK-like)"/>
    <property type="match status" value="1"/>
</dbReference>
<dbReference type="Gene3D" id="3.90.1200.10">
    <property type="match status" value="1"/>
</dbReference>
<organism evidence="2 3">
    <name type="scientific">Choiromyces venosus 120613-1</name>
    <dbReference type="NCBI Taxonomy" id="1336337"/>
    <lineage>
        <taxon>Eukaryota</taxon>
        <taxon>Fungi</taxon>
        <taxon>Dikarya</taxon>
        <taxon>Ascomycota</taxon>
        <taxon>Pezizomycotina</taxon>
        <taxon>Pezizomycetes</taxon>
        <taxon>Pezizales</taxon>
        <taxon>Tuberaceae</taxon>
        <taxon>Choiromyces</taxon>
    </lineage>
</organism>
<dbReference type="InterPro" id="IPR011009">
    <property type="entry name" value="Kinase-like_dom_sf"/>
</dbReference>
<accession>A0A3N4JLB6</accession>
<dbReference type="AlphaFoldDB" id="A0A3N4JLB6"/>
<dbReference type="PANTHER" id="PTHR21310:SF15">
    <property type="entry name" value="AMINOGLYCOSIDE PHOSPHOTRANSFERASE DOMAIN-CONTAINING PROTEIN"/>
    <property type="match status" value="1"/>
</dbReference>
<keyword evidence="2" id="KW-0808">Transferase</keyword>
<dbReference type="Proteomes" id="UP000276215">
    <property type="component" value="Unassembled WGS sequence"/>
</dbReference>
<reference evidence="2 3" key="1">
    <citation type="journal article" date="2018" name="Nat. Ecol. Evol.">
        <title>Pezizomycetes genomes reveal the molecular basis of ectomycorrhizal truffle lifestyle.</title>
        <authorList>
            <person name="Murat C."/>
            <person name="Payen T."/>
            <person name="Noel B."/>
            <person name="Kuo A."/>
            <person name="Morin E."/>
            <person name="Chen J."/>
            <person name="Kohler A."/>
            <person name="Krizsan K."/>
            <person name="Balestrini R."/>
            <person name="Da Silva C."/>
            <person name="Montanini B."/>
            <person name="Hainaut M."/>
            <person name="Levati E."/>
            <person name="Barry K.W."/>
            <person name="Belfiori B."/>
            <person name="Cichocki N."/>
            <person name="Clum A."/>
            <person name="Dockter R.B."/>
            <person name="Fauchery L."/>
            <person name="Guy J."/>
            <person name="Iotti M."/>
            <person name="Le Tacon F."/>
            <person name="Lindquist E.A."/>
            <person name="Lipzen A."/>
            <person name="Malagnac F."/>
            <person name="Mello A."/>
            <person name="Molinier V."/>
            <person name="Miyauchi S."/>
            <person name="Poulain J."/>
            <person name="Riccioni C."/>
            <person name="Rubini A."/>
            <person name="Sitrit Y."/>
            <person name="Splivallo R."/>
            <person name="Traeger S."/>
            <person name="Wang M."/>
            <person name="Zifcakova L."/>
            <person name="Wipf D."/>
            <person name="Zambonelli A."/>
            <person name="Paolocci F."/>
            <person name="Nowrousian M."/>
            <person name="Ottonello S."/>
            <person name="Baldrian P."/>
            <person name="Spatafora J.W."/>
            <person name="Henrissat B."/>
            <person name="Nagy L.G."/>
            <person name="Aury J.M."/>
            <person name="Wincker P."/>
            <person name="Grigoriev I.V."/>
            <person name="Bonfante P."/>
            <person name="Martin F.M."/>
        </authorList>
    </citation>
    <scope>NUCLEOTIDE SEQUENCE [LARGE SCALE GENOMIC DNA]</scope>
    <source>
        <strain evidence="2 3">120613-1</strain>
    </source>
</reference>
<dbReference type="InterPro" id="IPR002575">
    <property type="entry name" value="Aminoglycoside_PTrfase"/>
</dbReference>
<dbReference type="PANTHER" id="PTHR21310">
    <property type="entry name" value="AMINOGLYCOSIDE PHOSPHOTRANSFERASE-RELATED-RELATED"/>
    <property type="match status" value="1"/>
</dbReference>